<dbReference type="PROSITE" id="PS50103">
    <property type="entry name" value="ZF_C3H1"/>
    <property type="match status" value="1"/>
</dbReference>
<keyword evidence="13" id="KW-1185">Reference proteome</keyword>
<dbReference type="PANTHER" id="PTHR13483">
    <property type="entry name" value="BOX C_D SNORNA PROTEIN 1-RELATED"/>
    <property type="match status" value="1"/>
</dbReference>
<accession>A0A422N6T6</accession>
<feature type="domain" description="C3H1-type" evidence="10">
    <location>
        <begin position="510"/>
        <end position="538"/>
    </location>
</feature>
<evidence type="ECO:0000259" key="11">
    <source>
        <dbReference type="PROSITE" id="PS51083"/>
    </source>
</evidence>
<feature type="zinc finger region" description="C3H1-type" evidence="8">
    <location>
        <begin position="510"/>
        <end position="538"/>
    </location>
</feature>
<feature type="domain" description="HIT-type" evidence="11">
    <location>
        <begin position="110"/>
        <end position="143"/>
    </location>
</feature>
<dbReference type="InterPro" id="IPR007529">
    <property type="entry name" value="Znf_HIT"/>
</dbReference>
<evidence type="ECO:0000256" key="9">
    <source>
        <dbReference type="SAM" id="MobiDB-lite"/>
    </source>
</evidence>
<name>A0A422N6T6_TRYRA</name>
<dbReference type="Pfam" id="PF25790">
    <property type="entry name" value="BCD1"/>
    <property type="match status" value="1"/>
</dbReference>
<keyword evidence="3 7" id="KW-0863">Zinc-finger</keyword>
<dbReference type="GO" id="GO:0000492">
    <property type="term" value="P:box C/D snoRNP assembly"/>
    <property type="evidence" value="ECO:0007669"/>
    <property type="project" value="TreeGrafter"/>
</dbReference>
<dbReference type="Proteomes" id="UP000283634">
    <property type="component" value="Unassembled WGS sequence"/>
</dbReference>
<feature type="region of interest" description="Disordered" evidence="9">
    <location>
        <begin position="454"/>
        <end position="478"/>
    </location>
</feature>
<feature type="compositionally biased region" description="Acidic residues" evidence="9">
    <location>
        <begin position="49"/>
        <end position="58"/>
    </location>
</feature>
<comment type="similarity">
    <text evidence="6">Belongs to the BCD1 family.</text>
</comment>
<evidence type="ECO:0000256" key="8">
    <source>
        <dbReference type="PROSITE-ProRule" id="PRU00723"/>
    </source>
</evidence>
<evidence type="ECO:0000256" key="2">
    <source>
        <dbReference type="ARBA" id="ARBA00022723"/>
    </source>
</evidence>
<sequence length="578" mass="65896">MYGNTEEYTDTASDDSYRKDMQSVSSAADADLDWIPGEDEHEESHVDPEDYDGGEEEGEEMPQFVASAFSNVLVSDLANHQLQEEMMGPEPLHTAGHTGDDGTVARTKVCCICSDAAMYTCPGCGVRTCSLTCVRVHKKDSQCGGERDVAKKVPLSAFTDGQLQRDFHFLEDVRRTISNCRRGFSKVWHYTFRALPPPLHALREAAKKRGVVCQITSEGMKKRDANTSRFDRRTETIMWRCQFNFHGPDFTISTDWGNERQRLGDIVAYCWSTNPPLPCFHINRQYNRASKWIGAVKHNEAEDEKCDEKEVRNAEEEGKEKSMHEEQGEDDDKVETKVKAIATCDRVFLDNQPQCQEEWSPCQLSIAPLSSKEAWNEEAVRAFMAMGPAIILSRAERLGMQRKFFRMSPSSTLNEALRTLFFINEFPVFDVIQASALEAYPLVTEADKELIRESFRAAPRPPKPERKPRRTKADLSPEEAARYSKVPCRMFLAGCCKLVEEECPYWHCEYREIPACRNFVKFALCEKGDRCSFRHDLAAVGAARKRAREERQHPCEQRSRYHRCENTLARDGAEGRGN</sequence>
<dbReference type="Gene3D" id="3.30.60.190">
    <property type="match status" value="1"/>
</dbReference>
<gene>
    <name evidence="12" type="ORF">TraAM80_07168</name>
</gene>
<evidence type="ECO:0000256" key="4">
    <source>
        <dbReference type="ARBA" id="ARBA00022833"/>
    </source>
</evidence>
<comment type="caution">
    <text evidence="12">The sequence shown here is derived from an EMBL/GenBank/DDBJ whole genome shotgun (WGS) entry which is preliminary data.</text>
</comment>
<feature type="compositionally biased region" description="Acidic residues" evidence="9">
    <location>
        <begin position="30"/>
        <end position="41"/>
    </location>
</feature>
<dbReference type="GO" id="GO:0000463">
    <property type="term" value="P:maturation of LSU-rRNA from tricistronic rRNA transcript (SSU-rRNA, 5.8S rRNA, LSU-rRNA)"/>
    <property type="evidence" value="ECO:0007669"/>
    <property type="project" value="TreeGrafter"/>
</dbReference>
<dbReference type="SUPFAM" id="SSF144232">
    <property type="entry name" value="HIT/MYND zinc finger-like"/>
    <property type="match status" value="1"/>
</dbReference>
<evidence type="ECO:0000256" key="5">
    <source>
        <dbReference type="ARBA" id="ARBA00049598"/>
    </source>
</evidence>
<keyword evidence="1" id="KW-0597">Phosphoprotein</keyword>
<keyword evidence="2 8" id="KW-0479">Metal-binding</keyword>
<dbReference type="PROSITE" id="PS51083">
    <property type="entry name" value="ZF_HIT"/>
    <property type="match status" value="1"/>
</dbReference>
<dbReference type="InterPro" id="IPR051639">
    <property type="entry name" value="BCD1"/>
</dbReference>
<dbReference type="PANTHER" id="PTHR13483:SF3">
    <property type="entry name" value="BOX C_D SNORNA PROTEIN 1"/>
    <property type="match status" value="1"/>
</dbReference>
<evidence type="ECO:0000313" key="13">
    <source>
        <dbReference type="Proteomes" id="UP000283634"/>
    </source>
</evidence>
<evidence type="ECO:0008006" key="14">
    <source>
        <dbReference type="Google" id="ProtNLM"/>
    </source>
</evidence>
<dbReference type="RefSeq" id="XP_029236176.1">
    <property type="nucleotide sequence ID" value="XM_029383975.1"/>
</dbReference>
<dbReference type="InterPro" id="IPR057721">
    <property type="entry name" value="BCD1_alpha/beta"/>
</dbReference>
<proteinExistence type="inferred from homology"/>
<dbReference type="GO" id="GO:0008270">
    <property type="term" value="F:zinc ion binding"/>
    <property type="evidence" value="ECO:0007669"/>
    <property type="project" value="UniProtKB-UniRule"/>
</dbReference>
<keyword evidence="4 8" id="KW-0862">Zinc</keyword>
<feature type="region of interest" description="Disordered" evidence="9">
    <location>
        <begin position="1"/>
        <end position="58"/>
    </location>
</feature>
<organism evidence="12 13">
    <name type="scientific">Trypanosoma rangeli</name>
    <dbReference type="NCBI Taxonomy" id="5698"/>
    <lineage>
        <taxon>Eukaryota</taxon>
        <taxon>Discoba</taxon>
        <taxon>Euglenozoa</taxon>
        <taxon>Kinetoplastea</taxon>
        <taxon>Metakinetoplastina</taxon>
        <taxon>Trypanosomatida</taxon>
        <taxon>Trypanosomatidae</taxon>
        <taxon>Trypanosoma</taxon>
        <taxon>Herpetosoma</taxon>
    </lineage>
</organism>
<dbReference type="GeneID" id="40331101"/>
<dbReference type="CDD" id="cd23023">
    <property type="entry name" value="zf-HIT_BCD1"/>
    <property type="match status" value="1"/>
</dbReference>
<reference evidence="12 13" key="1">
    <citation type="journal article" date="2018" name="BMC Genomics">
        <title>Genomic comparison of Trypanosoma conorhini and Trypanosoma rangeli to Trypanosoma cruzi strains of high and low virulence.</title>
        <authorList>
            <person name="Bradwell K.R."/>
            <person name="Koparde V.N."/>
            <person name="Matveyev A.V."/>
            <person name="Serrano M.G."/>
            <person name="Alves J.M."/>
            <person name="Parikh H."/>
            <person name="Huang B."/>
            <person name="Lee V."/>
            <person name="Espinosa-Alvarez O."/>
            <person name="Ortiz P.A."/>
            <person name="Costa-Martins A.G."/>
            <person name="Teixeira M.M."/>
            <person name="Buck G.A."/>
        </authorList>
    </citation>
    <scope>NUCLEOTIDE SEQUENCE [LARGE SCALE GENOMIC DNA]</scope>
    <source>
        <strain evidence="12 13">AM80</strain>
    </source>
</reference>
<dbReference type="SMART" id="SM00356">
    <property type="entry name" value="ZnF_C3H1"/>
    <property type="match status" value="2"/>
</dbReference>
<evidence type="ECO:0000256" key="7">
    <source>
        <dbReference type="PROSITE-ProRule" id="PRU00453"/>
    </source>
</evidence>
<dbReference type="InterPro" id="IPR000571">
    <property type="entry name" value="Znf_CCCH"/>
</dbReference>
<dbReference type="AlphaFoldDB" id="A0A422N6T6"/>
<feature type="region of interest" description="Disordered" evidence="9">
    <location>
        <begin position="303"/>
        <end position="334"/>
    </location>
</feature>
<dbReference type="GO" id="GO:0048254">
    <property type="term" value="P:snoRNA localization"/>
    <property type="evidence" value="ECO:0007669"/>
    <property type="project" value="TreeGrafter"/>
</dbReference>
<comment type="function">
    <text evidence="5">Required for box C/D snoRNAs accumulation involved in snoRNA processing, snoRNA transport to the nucleolus and ribosome biogenesis.</text>
</comment>
<dbReference type="GO" id="GO:0070761">
    <property type="term" value="C:pre-snoRNP complex"/>
    <property type="evidence" value="ECO:0007669"/>
    <property type="project" value="TreeGrafter"/>
</dbReference>
<evidence type="ECO:0000256" key="6">
    <source>
        <dbReference type="ARBA" id="ARBA00049654"/>
    </source>
</evidence>
<feature type="compositionally biased region" description="Basic and acidic residues" evidence="9">
    <location>
        <begin position="306"/>
        <end position="326"/>
    </location>
</feature>
<evidence type="ECO:0000256" key="1">
    <source>
        <dbReference type="ARBA" id="ARBA00022553"/>
    </source>
</evidence>
<dbReference type="EMBL" id="MKGL01000288">
    <property type="protein sequence ID" value="RNF01169.1"/>
    <property type="molecule type" value="Genomic_DNA"/>
</dbReference>
<evidence type="ECO:0000259" key="10">
    <source>
        <dbReference type="PROSITE" id="PS50103"/>
    </source>
</evidence>
<evidence type="ECO:0000256" key="3">
    <source>
        <dbReference type="ARBA" id="ARBA00022771"/>
    </source>
</evidence>
<evidence type="ECO:0000313" key="12">
    <source>
        <dbReference type="EMBL" id="RNF01169.1"/>
    </source>
</evidence>
<dbReference type="OMA" id="TIVWRCE"/>
<dbReference type="GO" id="GO:0005634">
    <property type="term" value="C:nucleus"/>
    <property type="evidence" value="ECO:0007669"/>
    <property type="project" value="TreeGrafter"/>
</dbReference>
<dbReference type="OrthoDB" id="272357at2759"/>
<protein>
    <recommendedName>
        <fullName evidence="14">HIT-type domain-containing protein</fullName>
    </recommendedName>
</protein>
<dbReference type="Gene3D" id="4.10.1000.10">
    <property type="entry name" value="Zinc finger, CCCH-type"/>
    <property type="match status" value="1"/>
</dbReference>
<dbReference type="Pfam" id="PF04438">
    <property type="entry name" value="zf-HIT"/>
    <property type="match status" value="1"/>
</dbReference>